<dbReference type="PANTHER" id="PTHR13170">
    <property type="entry name" value="O-GLCNACASE"/>
    <property type="match status" value="1"/>
</dbReference>
<gene>
    <name evidence="6" type="ORF">SAMN05660349_01683</name>
</gene>
<dbReference type="InterPro" id="IPR029018">
    <property type="entry name" value="Hex-like_dom2"/>
</dbReference>
<dbReference type="Pfam" id="PF21809">
    <property type="entry name" value="Glyco_hydro_84_hel"/>
    <property type="match status" value="1"/>
</dbReference>
<dbReference type="AlphaFoldDB" id="A0A1T5C4D2"/>
<dbReference type="Pfam" id="PF18344">
    <property type="entry name" value="CBM32"/>
    <property type="match status" value="1"/>
</dbReference>
<keyword evidence="4" id="KW-0732">Signal</keyword>
<dbReference type="GO" id="GO:0015929">
    <property type="term" value="F:hexosaminidase activity"/>
    <property type="evidence" value="ECO:0007669"/>
    <property type="project" value="UniProtKB-ARBA"/>
</dbReference>
<dbReference type="InterPro" id="IPR015882">
    <property type="entry name" value="HEX_bac_N"/>
</dbReference>
<evidence type="ECO:0000256" key="4">
    <source>
        <dbReference type="SAM" id="SignalP"/>
    </source>
</evidence>
<dbReference type="InterPro" id="IPR051822">
    <property type="entry name" value="Glycosyl_Hydrolase_84"/>
</dbReference>
<dbReference type="PROSITE" id="PS52009">
    <property type="entry name" value="GH84"/>
    <property type="match status" value="1"/>
</dbReference>
<dbReference type="PANTHER" id="PTHR13170:SF16">
    <property type="entry name" value="PROTEIN O-GLCNACASE"/>
    <property type="match status" value="1"/>
</dbReference>
<sequence>MKKFEFFLLLGLLCLCPKLSAQHIPTRVFPTPQEIEVTNQPFISADFRITGLKSVDSVAISFLKEILPFGSTKKAIPIKISLLKDKQAALQRSGAYRLKITDKSISIEIKDDRSLFYAVQTIKQLVSKTNDGKIKLYPCMITDYPDVAYRGTVEGFYGTPWSFDDRIEQLRFYGKIKMNTYIYGPKDDPYHSSPSWREPYPAAEAKQIEALVAEANRNKVDFVWAIHPGKDIQWNKNDSIAVLNKFEMMYGLGIRSFAVFFDDISGEGTQPEKQAGLLNYIHNEFIKIKKDVNPLIMCPTEYNKSWSNPKPNTYLDILGEKLDPSILVMWTGDRVVGDITLEGLNWVNTRIKRNAFVWWNFPVSDYVRDHLLMGPSYGLDIHAKDAMSGFVSNPMDKPEASKVGIFGAAMYAWNLSEYDSNKEWIAACNLIMPEAPEAFKVFCDHNSDPGINGHRYRRDESVESKPVVEKYLKELSGDNFPQKESEVLACLFKQIAETPATIRAKSTNESLIKEIDPWLIQFEHLGLAGSVSLKMASAWKSKNTNDAEKYYSELTSLLEKMQIIDKQYNQNEWQPGVKTGSLVLKPFIIELYRLVGEDLKLSKNNNLATSIIFTNIDQLSLVPIKTIDNDVNIVPLLEPIKIKPGEYIGILIAADKKIAKAQLNLPSPTRDWQCLEWSENGQTWEQINGKTELMLGNEAFSVSPKAKYLRLRNDSSSEQIFNLKNFRITTK</sequence>
<evidence type="ECO:0000256" key="3">
    <source>
        <dbReference type="PROSITE-ProRule" id="PRU01353"/>
    </source>
</evidence>
<dbReference type="Pfam" id="PF07555">
    <property type="entry name" value="NAGidase"/>
    <property type="match status" value="1"/>
</dbReference>
<evidence type="ECO:0000256" key="1">
    <source>
        <dbReference type="ARBA" id="ARBA00022801"/>
    </source>
</evidence>
<dbReference type="InterPro" id="IPR049478">
    <property type="entry name" value="BT_4395-like_hel"/>
</dbReference>
<reference evidence="7" key="1">
    <citation type="submission" date="2017-02" db="EMBL/GenBank/DDBJ databases">
        <authorList>
            <person name="Varghese N."/>
            <person name="Submissions S."/>
        </authorList>
    </citation>
    <scope>NUCLEOTIDE SEQUENCE [LARGE SCALE GENOMIC DNA]</scope>
    <source>
        <strain evidence="7">DSM 24967</strain>
    </source>
</reference>
<feature type="active site" description="Proton donor" evidence="3">
    <location>
        <position position="263"/>
    </location>
</feature>
<dbReference type="SUPFAM" id="SSF140657">
    <property type="entry name" value="Hyaluronidase post-catalytic domain-like"/>
    <property type="match status" value="1"/>
</dbReference>
<dbReference type="Gene3D" id="3.30.379.10">
    <property type="entry name" value="Chitobiase/beta-hexosaminidase domain 2-like"/>
    <property type="match status" value="1"/>
</dbReference>
<dbReference type="Gene3D" id="3.20.20.80">
    <property type="entry name" value="Glycosidases"/>
    <property type="match status" value="1"/>
</dbReference>
<protein>
    <submittedName>
        <fullName evidence="6">Hyaluronoglucosaminidase</fullName>
    </submittedName>
</protein>
<feature type="chain" id="PRO_5012730313" evidence="4">
    <location>
        <begin position="22"/>
        <end position="731"/>
    </location>
</feature>
<dbReference type="SUPFAM" id="SSF55545">
    <property type="entry name" value="beta-N-acetylhexosaminidase-like domain"/>
    <property type="match status" value="1"/>
</dbReference>
<feature type="signal peptide" evidence="4">
    <location>
        <begin position="1"/>
        <end position="21"/>
    </location>
</feature>
<dbReference type="Gene3D" id="2.60.40.1180">
    <property type="entry name" value="Golgi alpha-mannosidase II"/>
    <property type="match status" value="1"/>
</dbReference>
<dbReference type="Gene3D" id="1.20.58.460">
    <property type="entry name" value="Hyaluronidase post-catalytic domain-like"/>
    <property type="match status" value="1"/>
</dbReference>
<dbReference type="InterPro" id="IPR011496">
    <property type="entry name" value="O-GlcNAcase_cat"/>
</dbReference>
<keyword evidence="2 3" id="KW-0326">Glycosidase</keyword>
<accession>A0A1T5C4D2</accession>
<dbReference type="EMBL" id="FUYQ01000010">
    <property type="protein sequence ID" value="SKB54442.1"/>
    <property type="molecule type" value="Genomic_DNA"/>
</dbReference>
<name>A0A1T5C4D2_9BACT</name>
<dbReference type="Proteomes" id="UP000190852">
    <property type="component" value="Unassembled WGS sequence"/>
</dbReference>
<dbReference type="InterPro" id="IPR017853">
    <property type="entry name" value="GH"/>
</dbReference>
<dbReference type="Pfam" id="PF02838">
    <property type="entry name" value="Glyco_hydro_20b"/>
    <property type="match status" value="1"/>
</dbReference>
<evidence type="ECO:0000259" key="5">
    <source>
        <dbReference type="PROSITE" id="PS52009"/>
    </source>
</evidence>
<comment type="similarity">
    <text evidence="3">Belongs to the glycosyl hydrolase 84 family.</text>
</comment>
<keyword evidence="7" id="KW-1185">Reference proteome</keyword>
<keyword evidence="1 3" id="KW-0378">Hydrolase</keyword>
<evidence type="ECO:0000256" key="2">
    <source>
        <dbReference type="ARBA" id="ARBA00023295"/>
    </source>
</evidence>
<dbReference type="GO" id="GO:1901135">
    <property type="term" value="P:carbohydrate derivative metabolic process"/>
    <property type="evidence" value="ECO:0007669"/>
    <property type="project" value="UniProtKB-ARBA"/>
</dbReference>
<evidence type="ECO:0000313" key="6">
    <source>
        <dbReference type="EMBL" id="SKB54442.1"/>
    </source>
</evidence>
<evidence type="ECO:0000313" key="7">
    <source>
        <dbReference type="Proteomes" id="UP000190852"/>
    </source>
</evidence>
<dbReference type="GO" id="GO:0005975">
    <property type="term" value="P:carbohydrate metabolic process"/>
    <property type="evidence" value="ECO:0007669"/>
    <property type="project" value="UniProtKB-ARBA"/>
</dbReference>
<dbReference type="InterPro" id="IPR013780">
    <property type="entry name" value="Glyco_hydro_b"/>
</dbReference>
<organism evidence="6 7">
    <name type="scientific">Parabacteroides chartae</name>
    <dbReference type="NCBI Taxonomy" id="1037355"/>
    <lineage>
        <taxon>Bacteria</taxon>
        <taxon>Pseudomonadati</taxon>
        <taxon>Bacteroidota</taxon>
        <taxon>Bacteroidia</taxon>
        <taxon>Bacteroidales</taxon>
        <taxon>Tannerellaceae</taxon>
        <taxon>Parabacteroides</taxon>
    </lineage>
</organism>
<feature type="domain" description="GH84" evidence="5">
    <location>
        <begin position="148"/>
        <end position="416"/>
    </location>
</feature>
<dbReference type="SUPFAM" id="SSF51445">
    <property type="entry name" value="(Trans)glycosidases"/>
    <property type="match status" value="1"/>
</dbReference>
<proteinExistence type="inferred from homology"/>
<dbReference type="RefSeq" id="WP_079683234.1">
    <property type="nucleotide sequence ID" value="NZ_FUYQ01000010.1"/>
</dbReference>